<organism evidence="2 3">
    <name type="scientific">Patagioenas fasciata monilis</name>
    <dbReference type="NCBI Taxonomy" id="372326"/>
    <lineage>
        <taxon>Eukaryota</taxon>
        <taxon>Metazoa</taxon>
        <taxon>Chordata</taxon>
        <taxon>Craniata</taxon>
        <taxon>Vertebrata</taxon>
        <taxon>Euteleostomi</taxon>
        <taxon>Archelosauria</taxon>
        <taxon>Archosauria</taxon>
        <taxon>Dinosauria</taxon>
        <taxon>Saurischia</taxon>
        <taxon>Theropoda</taxon>
        <taxon>Coelurosauria</taxon>
        <taxon>Aves</taxon>
        <taxon>Neognathae</taxon>
        <taxon>Neoaves</taxon>
        <taxon>Columbimorphae</taxon>
        <taxon>Columbiformes</taxon>
        <taxon>Columbidae</taxon>
        <taxon>Patagioenas</taxon>
    </lineage>
</organism>
<protein>
    <submittedName>
        <fullName evidence="2">Uncharacterized protein</fullName>
    </submittedName>
</protein>
<dbReference type="Proteomes" id="UP000190648">
    <property type="component" value="Unassembled WGS sequence"/>
</dbReference>
<accession>A0A1V4KXV2</accession>
<feature type="compositionally biased region" description="Basic and acidic residues" evidence="1">
    <location>
        <begin position="22"/>
        <end position="31"/>
    </location>
</feature>
<feature type="region of interest" description="Disordered" evidence="1">
    <location>
        <begin position="1"/>
        <end position="40"/>
    </location>
</feature>
<dbReference type="AlphaFoldDB" id="A0A1V4KXV2"/>
<evidence type="ECO:0000313" key="3">
    <source>
        <dbReference type="Proteomes" id="UP000190648"/>
    </source>
</evidence>
<keyword evidence="3" id="KW-1185">Reference proteome</keyword>
<sequence>MTVPSALCSAGGPVQASPTPCRGEDVGHVGDVRASPASSPPARLVLAGRALAARVPPCICRTADCILVYRNLAGGCSSQKPAYYKTDQNLAHPRDFSYQQEN</sequence>
<gene>
    <name evidence="2" type="ORF">AV530_006981</name>
</gene>
<evidence type="ECO:0000313" key="2">
    <source>
        <dbReference type="EMBL" id="OPJ89230.1"/>
    </source>
</evidence>
<reference evidence="2 3" key="1">
    <citation type="submission" date="2016-02" db="EMBL/GenBank/DDBJ databases">
        <title>Band-tailed pigeon sequencing and assembly.</title>
        <authorList>
            <person name="Soares A.E."/>
            <person name="Novak B.J."/>
            <person name="Rice E.S."/>
            <person name="O'Connell B."/>
            <person name="Chang D."/>
            <person name="Weber S."/>
            <person name="Shapiro B."/>
        </authorList>
    </citation>
    <scope>NUCLEOTIDE SEQUENCE [LARGE SCALE GENOMIC DNA]</scope>
    <source>
        <strain evidence="2">BTP2013</strain>
        <tissue evidence="2">Blood</tissue>
    </source>
</reference>
<name>A0A1V4KXV2_PATFA</name>
<evidence type="ECO:0000256" key="1">
    <source>
        <dbReference type="SAM" id="MobiDB-lite"/>
    </source>
</evidence>
<dbReference type="EMBL" id="LSYS01001315">
    <property type="protein sequence ID" value="OPJ89230.1"/>
    <property type="molecule type" value="Genomic_DNA"/>
</dbReference>
<proteinExistence type="predicted"/>
<comment type="caution">
    <text evidence="2">The sequence shown here is derived from an EMBL/GenBank/DDBJ whole genome shotgun (WGS) entry which is preliminary data.</text>
</comment>